<name>A0A917E801_9HYPH</name>
<feature type="compositionally biased region" description="Pro residues" evidence="1">
    <location>
        <begin position="172"/>
        <end position="184"/>
    </location>
</feature>
<reference evidence="4" key="2">
    <citation type="submission" date="2020-09" db="EMBL/GenBank/DDBJ databases">
        <authorList>
            <person name="Sun Q."/>
            <person name="Zhou Y."/>
        </authorList>
    </citation>
    <scope>NUCLEOTIDE SEQUENCE</scope>
    <source>
        <strain evidence="4">CGMCC 1.15367</strain>
    </source>
</reference>
<feature type="compositionally biased region" description="Pro residues" evidence="1">
    <location>
        <begin position="111"/>
        <end position="125"/>
    </location>
</feature>
<dbReference type="Pfam" id="PF06904">
    <property type="entry name" value="Extensin-like_C"/>
    <property type="match status" value="1"/>
</dbReference>
<evidence type="ECO:0000259" key="3">
    <source>
        <dbReference type="Pfam" id="PF06904"/>
    </source>
</evidence>
<reference evidence="4" key="1">
    <citation type="journal article" date="2014" name="Int. J. Syst. Evol. Microbiol.">
        <title>Complete genome sequence of Corynebacterium casei LMG S-19264T (=DSM 44701T), isolated from a smear-ripened cheese.</title>
        <authorList>
            <consortium name="US DOE Joint Genome Institute (JGI-PGF)"/>
            <person name="Walter F."/>
            <person name="Albersmeier A."/>
            <person name="Kalinowski J."/>
            <person name="Ruckert C."/>
        </authorList>
    </citation>
    <scope>NUCLEOTIDE SEQUENCE</scope>
    <source>
        <strain evidence="4">CGMCC 1.15367</strain>
    </source>
</reference>
<dbReference type="EMBL" id="BMIQ01000006">
    <property type="protein sequence ID" value="GGE13088.1"/>
    <property type="molecule type" value="Genomic_DNA"/>
</dbReference>
<protein>
    <recommendedName>
        <fullName evidence="3">Extensin-like C-terminal domain-containing protein</fullName>
    </recommendedName>
</protein>
<keyword evidence="2" id="KW-0732">Signal</keyword>
<feature type="compositionally biased region" description="Low complexity" evidence="1">
    <location>
        <begin position="74"/>
        <end position="86"/>
    </location>
</feature>
<dbReference type="InterPro" id="IPR009683">
    <property type="entry name" value="Extensin-like_C"/>
</dbReference>
<feature type="domain" description="Extensin-like C-terminal" evidence="3">
    <location>
        <begin position="216"/>
        <end position="390"/>
    </location>
</feature>
<evidence type="ECO:0000313" key="4">
    <source>
        <dbReference type="EMBL" id="GGE13088.1"/>
    </source>
</evidence>
<evidence type="ECO:0000313" key="5">
    <source>
        <dbReference type="Proteomes" id="UP000644699"/>
    </source>
</evidence>
<accession>A0A917E801</accession>
<dbReference type="AlphaFoldDB" id="A0A917E801"/>
<feature type="signal peptide" evidence="2">
    <location>
        <begin position="1"/>
        <end position="21"/>
    </location>
</feature>
<feature type="compositionally biased region" description="Basic and acidic residues" evidence="1">
    <location>
        <begin position="36"/>
        <end position="73"/>
    </location>
</feature>
<organism evidence="4 5">
    <name type="scientific">Aureimonas endophytica</name>
    <dbReference type="NCBI Taxonomy" id="2027858"/>
    <lineage>
        <taxon>Bacteria</taxon>
        <taxon>Pseudomonadati</taxon>
        <taxon>Pseudomonadota</taxon>
        <taxon>Alphaproteobacteria</taxon>
        <taxon>Hyphomicrobiales</taxon>
        <taxon>Aurantimonadaceae</taxon>
        <taxon>Aureimonas</taxon>
    </lineage>
</organism>
<evidence type="ECO:0000256" key="1">
    <source>
        <dbReference type="SAM" id="MobiDB-lite"/>
    </source>
</evidence>
<gene>
    <name evidence="4" type="ORF">GCM10011390_35220</name>
</gene>
<sequence>MRLALALAGGFALALPSAAAAQSNLPWSDANPLEGSHPKEKAKPPARKEARSEAAKPAETPKEKPGEAAKEKALPAPTASAAAPADVPVPSPNPQEAAPKPADGKPEAAPAGPPPPPAEPQPVPGRPNELQPAPAETKPVEEIPVPEKRPADAPVEAAPAPGQPSGGETAGPPAPAPNPAPPQDAPNSTEKLKSREPVIDPATSVVAAAAIEDAKECEAELKRRGVAFTVGESISEGECGVLRPVAVERLSSGVKVGPRTQMLCRAALALDIWMSDSVEPAAKANFPDRKLTEFRQASTYVCRPRASETGISEHARGSAIDIGGFVFDKGPEIGVAAKPEDSPETRFEATVRAGACGPFKTVLGPGTDPDHATHFHLDIAARRNGATYCK</sequence>
<evidence type="ECO:0000256" key="2">
    <source>
        <dbReference type="SAM" id="SignalP"/>
    </source>
</evidence>
<comment type="caution">
    <text evidence="4">The sequence shown here is derived from an EMBL/GenBank/DDBJ whole genome shotgun (WGS) entry which is preliminary data.</text>
</comment>
<dbReference type="Proteomes" id="UP000644699">
    <property type="component" value="Unassembled WGS sequence"/>
</dbReference>
<keyword evidence="5" id="KW-1185">Reference proteome</keyword>
<dbReference type="RefSeq" id="WP_188910836.1">
    <property type="nucleotide sequence ID" value="NZ_BMIQ01000006.1"/>
</dbReference>
<feature type="region of interest" description="Disordered" evidence="1">
    <location>
        <begin position="19"/>
        <end position="199"/>
    </location>
</feature>
<feature type="chain" id="PRO_5036926688" description="Extensin-like C-terminal domain-containing protein" evidence="2">
    <location>
        <begin position="22"/>
        <end position="390"/>
    </location>
</feature>
<proteinExistence type="predicted"/>
<feature type="compositionally biased region" description="Basic and acidic residues" evidence="1">
    <location>
        <begin position="138"/>
        <end position="151"/>
    </location>
</feature>